<evidence type="ECO:0000259" key="4">
    <source>
        <dbReference type="PROSITE" id="PS51304"/>
    </source>
</evidence>
<dbReference type="FunFam" id="2.60.120.200:FF:000078">
    <property type="entry name" value="Galectin"/>
    <property type="match status" value="1"/>
</dbReference>
<dbReference type="GO" id="GO:0030246">
    <property type="term" value="F:carbohydrate binding"/>
    <property type="evidence" value="ECO:0007669"/>
    <property type="project" value="UniProtKB-UniRule"/>
</dbReference>
<keyword evidence="2" id="KW-0677">Repeat</keyword>
<keyword evidence="6" id="KW-1185">Reference proteome</keyword>
<dbReference type="Gene3D" id="2.60.120.200">
    <property type="match status" value="2"/>
</dbReference>
<dbReference type="CDD" id="cd00070">
    <property type="entry name" value="GLECT"/>
    <property type="match status" value="2"/>
</dbReference>
<evidence type="ECO:0000313" key="6">
    <source>
        <dbReference type="Proteomes" id="UP000261620"/>
    </source>
</evidence>
<dbReference type="SUPFAM" id="SSF49899">
    <property type="entry name" value="Concanavalin A-like lectins/glucanases"/>
    <property type="match status" value="2"/>
</dbReference>
<dbReference type="OMA" id="NPGQHIT"/>
<dbReference type="Ensembl" id="ENSMMOT00000002735.1">
    <property type="protein sequence ID" value="ENSMMOP00000002693.1"/>
    <property type="gene ID" value="ENSMMOG00000002178.1"/>
</dbReference>
<feature type="domain" description="Galectin" evidence="4">
    <location>
        <begin position="159"/>
        <end position="289"/>
    </location>
</feature>
<dbReference type="InterPro" id="IPR001079">
    <property type="entry name" value="Galectin_CRD"/>
</dbReference>
<proteinExistence type="predicted"/>
<reference evidence="5" key="1">
    <citation type="submission" date="2025-08" db="UniProtKB">
        <authorList>
            <consortium name="Ensembl"/>
        </authorList>
    </citation>
    <scope>IDENTIFICATION</scope>
</reference>
<dbReference type="Pfam" id="PF00337">
    <property type="entry name" value="Gal-bind_lectin"/>
    <property type="match status" value="2"/>
</dbReference>
<keyword evidence="1 3" id="KW-0430">Lectin</keyword>
<evidence type="ECO:0000256" key="3">
    <source>
        <dbReference type="RuleBase" id="RU102079"/>
    </source>
</evidence>
<organism evidence="5 6">
    <name type="scientific">Mola mola</name>
    <name type="common">Ocean sunfish</name>
    <name type="synonym">Tetraodon mola</name>
    <dbReference type="NCBI Taxonomy" id="94237"/>
    <lineage>
        <taxon>Eukaryota</taxon>
        <taxon>Metazoa</taxon>
        <taxon>Chordata</taxon>
        <taxon>Craniata</taxon>
        <taxon>Vertebrata</taxon>
        <taxon>Euteleostomi</taxon>
        <taxon>Actinopterygii</taxon>
        <taxon>Neopterygii</taxon>
        <taxon>Teleostei</taxon>
        <taxon>Neoteleostei</taxon>
        <taxon>Acanthomorphata</taxon>
        <taxon>Eupercaria</taxon>
        <taxon>Tetraodontiformes</taxon>
        <taxon>Molidae</taxon>
        <taxon>Mola</taxon>
    </lineage>
</organism>
<dbReference type="AlphaFoldDB" id="A0A3Q3VPA4"/>
<dbReference type="InterPro" id="IPR013320">
    <property type="entry name" value="ConA-like_dom_sf"/>
</dbReference>
<dbReference type="PANTHER" id="PTHR11346:SF158">
    <property type="entry name" value="GALECTIN"/>
    <property type="match status" value="1"/>
</dbReference>
<dbReference type="InterPro" id="IPR044156">
    <property type="entry name" value="Galectin-like"/>
</dbReference>
<evidence type="ECO:0000256" key="1">
    <source>
        <dbReference type="ARBA" id="ARBA00022734"/>
    </source>
</evidence>
<reference evidence="5" key="2">
    <citation type="submission" date="2025-09" db="UniProtKB">
        <authorList>
            <consortium name="Ensembl"/>
        </authorList>
    </citation>
    <scope>IDENTIFICATION</scope>
</reference>
<dbReference type="SMART" id="SM00908">
    <property type="entry name" value="Gal-bind_lectin"/>
    <property type="match status" value="2"/>
</dbReference>
<dbReference type="GO" id="GO:0005737">
    <property type="term" value="C:cytoplasm"/>
    <property type="evidence" value="ECO:0007669"/>
    <property type="project" value="TreeGrafter"/>
</dbReference>
<protein>
    <recommendedName>
        <fullName evidence="3">Galectin</fullName>
    </recommendedName>
</protein>
<name>A0A3Q3VPA4_MOLML</name>
<dbReference type="FunFam" id="2.60.120.200:FF:000023">
    <property type="entry name" value="Galectin"/>
    <property type="match status" value="1"/>
</dbReference>
<feature type="domain" description="Galectin" evidence="4">
    <location>
        <begin position="17"/>
        <end position="150"/>
    </location>
</feature>
<dbReference type="PANTHER" id="PTHR11346">
    <property type="entry name" value="GALECTIN"/>
    <property type="match status" value="1"/>
</dbReference>
<sequence>MSVANAKHTVLNPVIPYTGPIPGGLHPGEIIVIQGSVAPDADRFQIDLSSGCSTKPPSDVALHFSPRFKGSPCVVCNSLLHESWGKEEALYQLPYRCGAPFETVILVHNDGFKVAVNGAHLLEFKHKIPLSRVDTFSISGKVSVHTIGYIPNSVSSLPYKGSILRGLSPGQHITIKGRVSMYPHSFTVNLRNGRTENIALHLNPRMKSGVFIRNTYLSEAWGQEERELPFFPFSSGDYFEILILCQPHQFKLAVNGSHLFEFRHRMQDLSSIDQLEIMGDLELTDVNLW</sequence>
<dbReference type="SMART" id="SM00276">
    <property type="entry name" value="GLECT"/>
    <property type="match status" value="2"/>
</dbReference>
<evidence type="ECO:0000313" key="5">
    <source>
        <dbReference type="Ensembl" id="ENSMMOP00000002693.1"/>
    </source>
</evidence>
<dbReference type="PROSITE" id="PS51304">
    <property type="entry name" value="GALECTIN"/>
    <property type="match status" value="2"/>
</dbReference>
<evidence type="ECO:0000256" key="2">
    <source>
        <dbReference type="ARBA" id="ARBA00022737"/>
    </source>
</evidence>
<accession>A0A3Q3VPA4</accession>
<dbReference type="Proteomes" id="UP000261620">
    <property type="component" value="Unplaced"/>
</dbReference>
<dbReference type="STRING" id="94237.ENSMMOP00000002693"/>